<dbReference type="AlphaFoldDB" id="A0AA41T7X6"/>
<accession>A0AA41T7X6</accession>
<gene>
    <name evidence="1" type="ORF">SUZIE_189395</name>
</gene>
<proteinExistence type="predicted"/>
<dbReference type="EMBL" id="JAATJV010411875">
    <property type="protein sequence ID" value="MBZ3886727.1"/>
    <property type="molecule type" value="Genomic_DNA"/>
</dbReference>
<name>A0AA41T7X6_SCICA</name>
<protein>
    <submittedName>
        <fullName evidence="1">Uncharacterized protein</fullName>
    </submittedName>
</protein>
<organism evidence="1 2">
    <name type="scientific">Sciurus carolinensis</name>
    <name type="common">Eastern gray squirrel</name>
    <dbReference type="NCBI Taxonomy" id="30640"/>
    <lineage>
        <taxon>Eukaryota</taxon>
        <taxon>Metazoa</taxon>
        <taxon>Chordata</taxon>
        <taxon>Craniata</taxon>
        <taxon>Vertebrata</taxon>
        <taxon>Euteleostomi</taxon>
        <taxon>Mammalia</taxon>
        <taxon>Eutheria</taxon>
        <taxon>Euarchontoglires</taxon>
        <taxon>Glires</taxon>
        <taxon>Rodentia</taxon>
        <taxon>Sciuromorpha</taxon>
        <taxon>Sciuridae</taxon>
        <taxon>Sciurinae</taxon>
        <taxon>Sciurini</taxon>
        <taxon>Sciurus</taxon>
    </lineage>
</organism>
<evidence type="ECO:0000313" key="1">
    <source>
        <dbReference type="EMBL" id="MBZ3886727.1"/>
    </source>
</evidence>
<dbReference type="Proteomes" id="UP001166674">
    <property type="component" value="Unassembled WGS sequence"/>
</dbReference>
<sequence length="245" mass="27873">MLLYQCRQAELQEGPWKQAAKGLQEQMSAALPSPRLDLLGSSILSPRNTSLGLRPEECSVSTPWHYSGKSQDLGKLNLPCKFRGRLLEMAQPETVHPDKSRLGEHGTARVPSVPLVSYIFSNLRHPNCYKMSMYLALLHWLSSTPFGWSVPRSLEAQSHQDGIWKLEVSDGKHSNWQQGRSWHEALIPPWHSALNLLGLSRSVMAWELEPENKRWQKLQAKTGEHCSPHIRHYCAAFQQFGFNIT</sequence>
<keyword evidence="2" id="KW-1185">Reference proteome</keyword>
<reference evidence="1" key="1">
    <citation type="submission" date="2020-03" db="EMBL/GenBank/DDBJ databases">
        <title>Studies in the Genomics of Life Span.</title>
        <authorList>
            <person name="Glass D."/>
        </authorList>
    </citation>
    <scope>NUCLEOTIDE SEQUENCE</scope>
    <source>
        <strain evidence="1">SUZIE</strain>
        <tissue evidence="1">Muscle</tissue>
    </source>
</reference>
<comment type="caution">
    <text evidence="1">The sequence shown here is derived from an EMBL/GenBank/DDBJ whole genome shotgun (WGS) entry which is preliminary data.</text>
</comment>
<evidence type="ECO:0000313" key="2">
    <source>
        <dbReference type="Proteomes" id="UP001166674"/>
    </source>
</evidence>